<feature type="non-terminal residue" evidence="2">
    <location>
        <position position="1"/>
    </location>
</feature>
<proteinExistence type="predicted"/>
<dbReference type="EMBL" id="HQ666947">
    <property type="protein sequence ID" value="ADX59872.1"/>
    <property type="molecule type" value="Genomic_RNA"/>
</dbReference>
<feature type="region of interest" description="Disordered" evidence="1">
    <location>
        <begin position="1"/>
        <end position="33"/>
    </location>
</feature>
<evidence type="ECO:0000256" key="1">
    <source>
        <dbReference type="SAM" id="MobiDB-lite"/>
    </source>
</evidence>
<feature type="compositionally biased region" description="Polar residues" evidence="1">
    <location>
        <begin position="1"/>
        <end position="10"/>
    </location>
</feature>
<evidence type="ECO:0000313" key="2">
    <source>
        <dbReference type="EMBL" id="ADX59872.1"/>
    </source>
</evidence>
<organism evidence="2">
    <name type="scientific">Hepacivirus hominis</name>
    <dbReference type="NCBI Taxonomy" id="3052230"/>
    <lineage>
        <taxon>Viruses</taxon>
        <taxon>Riboviria</taxon>
        <taxon>Orthornavirae</taxon>
        <taxon>Kitrinoviricota</taxon>
        <taxon>Flasuviricetes</taxon>
        <taxon>Amarillovirales</taxon>
        <taxon>Flaviviridae</taxon>
        <taxon>Hepacivirus</taxon>
    </lineage>
</organism>
<reference evidence="2" key="1">
    <citation type="submission" date="2010-12" db="EMBL/GenBank/DDBJ databases">
        <title>Characterization of the cross-neutralizing antibody response against hepatitis C virus in the liver transplantation setting.</title>
        <authorList>
            <person name="Dragun J."/>
            <person name="Perez-del-Pulgar S."/>
            <person name="Crespo G."/>
            <person name="Ramirez S."/>
            <person name="Coto-Llerena M."/>
            <person name="Mensa L."/>
            <person name="Garcia-Valdecasas J.C."/>
            <person name="Navasa M."/>
            <person name="Forns X."/>
        </authorList>
    </citation>
    <scope>NUCLEOTIDE SEQUENCE</scope>
    <source>
        <strain evidence="2">P27_WEEK_48</strain>
    </source>
</reference>
<protein>
    <submittedName>
        <fullName evidence="2">Glycoprotein E2</fullName>
    </submittedName>
</protein>
<accession>F1D7G4</accession>
<feature type="non-terminal residue" evidence="2">
    <location>
        <position position="33"/>
    </location>
</feature>
<feature type="compositionally biased region" description="Polar residues" evidence="1">
    <location>
        <begin position="18"/>
        <end position="33"/>
    </location>
</feature>
<name>F1D7G4_9HEPC</name>
<gene>
    <name evidence="2" type="primary">E2</name>
</gene>
<sequence>FAGVDGSTQVIGGAPSRAASSFTGILTPGAHQN</sequence>